<organism evidence="5 6">
    <name type="scientific">Kitasatospora aburaviensis</name>
    <dbReference type="NCBI Taxonomy" id="67265"/>
    <lineage>
        <taxon>Bacteria</taxon>
        <taxon>Bacillati</taxon>
        <taxon>Actinomycetota</taxon>
        <taxon>Actinomycetes</taxon>
        <taxon>Kitasatosporales</taxon>
        <taxon>Streptomycetaceae</taxon>
        <taxon>Kitasatospora</taxon>
    </lineage>
</organism>
<feature type="region of interest" description="Disordered" evidence="3">
    <location>
        <begin position="258"/>
        <end position="311"/>
    </location>
</feature>
<feature type="compositionally biased region" description="Basic and acidic residues" evidence="3">
    <location>
        <begin position="88"/>
        <end position="107"/>
    </location>
</feature>
<dbReference type="EMBL" id="JBHSOD010000098">
    <property type="protein sequence ID" value="MFC5890828.1"/>
    <property type="molecule type" value="Genomic_DNA"/>
</dbReference>
<evidence type="ECO:0000256" key="1">
    <source>
        <dbReference type="ARBA" id="ARBA00023015"/>
    </source>
</evidence>
<keyword evidence="4" id="KW-0472">Membrane</keyword>
<dbReference type="RefSeq" id="WP_313764723.1">
    <property type="nucleotide sequence ID" value="NZ_BAAAVH010000047.1"/>
</dbReference>
<name>A0ABW1FCV3_9ACTN</name>
<protein>
    <recommendedName>
        <fullName evidence="7">Zinc-finger domain-containing protein</fullName>
    </recommendedName>
</protein>
<evidence type="ECO:0000313" key="5">
    <source>
        <dbReference type="EMBL" id="MFC5890828.1"/>
    </source>
</evidence>
<feature type="region of interest" description="Disordered" evidence="3">
    <location>
        <begin position="88"/>
        <end position="174"/>
    </location>
</feature>
<reference evidence="6" key="1">
    <citation type="journal article" date="2019" name="Int. J. Syst. Evol. Microbiol.">
        <title>The Global Catalogue of Microorganisms (GCM) 10K type strain sequencing project: providing services to taxonomists for standard genome sequencing and annotation.</title>
        <authorList>
            <consortium name="The Broad Institute Genomics Platform"/>
            <consortium name="The Broad Institute Genome Sequencing Center for Infectious Disease"/>
            <person name="Wu L."/>
            <person name="Ma J."/>
        </authorList>
    </citation>
    <scope>NUCLEOTIDE SEQUENCE [LARGE SCALE GENOMIC DNA]</scope>
    <source>
        <strain evidence="6">CGMCC 4.1469</strain>
    </source>
</reference>
<feature type="region of interest" description="Disordered" evidence="3">
    <location>
        <begin position="217"/>
        <end position="242"/>
    </location>
</feature>
<sequence length="356" mass="35017">MTAPLSSPEPTAAHPSDDELADLAEGLIESAAGTEALRRHLDGCAECRGTVEALGEVRALLGSVEPPTVPADVAARLDAALAAAVAERDAAEHDAAERGAAERRTDDGADGPAAGPQSARKAARGHREGTAPATPSRPAPGPSSAPLAPSGRPPGRPAGPSAGTGPGRARPRRRRFGLLLGAAAVLIGAGLGGSLLLSMPDRTATDTAAVSVGAPAAGAVPSPAASAGPARSPKAEQAGGGTVYRDDQLADQVRHLLAGTGPTTDGPVKPARPSTTTGGAPPADAQPGIAGGQSSPACPAPAPADAPLLATDRGSYAGAPAELLVYGVPGRPDQLDVYLRSPDCGPVLAHHTVDAR</sequence>
<keyword evidence="1" id="KW-0805">Transcription regulation</keyword>
<proteinExistence type="predicted"/>
<evidence type="ECO:0000313" key="6">
    <source>
        <dbReference type="Proteomes" id="UP001596067"/>
    </source>
</evidence>
<evidence type="ECO:0008006" key="7">
    <source>
        <dbReference type="Google" id="ProtNLM"/>
    </source>
</evidence>
<accession>A0ABW1FCV3</accession>
<evidence type="ECO:0000256" key="4">
    <source>
        <dbReference type="SAM" id="Phobius"/>
    </source>
</evidence>
<keyword evidence="4" id="KW-0812">Transmembrane</keyword>
<evidence type="ECO:0000256" key="2">
    <source>
        <dbReference type="ARBA" id="ARBA00023163"/>
    </source>
</evidence>
<keyword evidence="6" id="KW-1185">Reference proteome</keyword>
<comment type="caution">
    <text evidence="5">The sequence shown here is derived from an EMBL/GenBank/DDBJ whole genome shotgun (WGS) entry which is preliminary data.</text>
</comment>
<feature type="region of interest" description="Disordered" evidence="3">
    <location>
        <begin position="1"/>
        <end position="20"/>
    </location>
</feature>
<gene>
    <name evidence="5" type="ORF">ACFP0N_38340</name>
</gene>
<feature type="transmembrane region" description="Helical" evidence="4">
    <location>
        <begin position="176"/>
        <end position="197"/>
    </location>
</feature>
<keyword evidence="2" id="KW-0804">Transcription</keyword>
<evidence type="ECO:0000256" key="3">
    <source>
        <dbReference type="SAM" id="MobiDB-lite"/>
    </source>
</evidence>
<dbReference type="Proteomes" id="UP001596067">
    <property type="component" value="Unassembled WGS sequence"/>
</dbReference>
<dbReference type="Gene3D" id="1.10.10.1320">
    <property type="entry name" value="Anti-sigma factor, zinc-finger domain"/>
    <property type="match status" value="1"/>
</dbReference>
<keyword evidence="4" id="KW-1133">Transmembrane helix</keyword>
<feature type="compositionally biased region" description="Low complexity" evidence="3">
    <location>
        <begin position="217"/>
        <end position="230"/>
    </location>
</feature>
<dbReference type="InterPro" id="IPR041916">
    <property type="entry name" value="Anti_sigma_zinc_sf"/>
</dbReference>